<proteinExistence type="predicted"/>
<protein>
    <submittedName>
        <fullName evidence="1">Uncharacterized protein</fullName>
    </submittedName>
</protein>
<gene>
    <name evidence="1" type="ORF">FGO68_gene13630</name>
</gene>
<sequence>MDERKAFAGFIKTIQNSKDEKISTIQSIIDEWIPWWETKKPINLDIYEKTGEPSALKNLNDYNEFKRKEEPIQKVEGDEGNNEYEDMEIIDLSKEAREMEQMSQQLTAKYQAIQYRYHELIPHITKLIRSRQPSPTLPYLITSNLLTILYQWRLYNGDVLSPITTTHFDTSLLSTLLTQLLQQEAQQLVTDIESAYYLFLKCAGSDDLELVKLYEPQVLEDVEKVLASKVDIVEALMREYDYLHAAEEALMSVKHKLPTKPRHLIKQIALAKQKLIFYLSYIKSGFIMQSLLEEFKGFKEQYVQGRVEARKVRALVQPAVGRQLIQEVIDKMAQI</sequence>
<dbReference type="PANTHER" id="PTHR15555:SF0">
    <property type="entry name" value="ZINC FINGER HIT DOMAIN-CONTAINING PROTEIN 2"/>
    <property type="match status" value="1"/>
</dbReference>
<organism evidence="1 2">
    <name type="scientific">Halteria grandinella</name>
    <dbReference type="NCBI Taxonomy" id="5974"/>
    <lineage>
        <taxon>Eukaryota</taxon>
        <taxon>Sar</taxon>
        <taxon>Alveolata</taxon>
        <taxon>Ciliophora</taxon>
        <taxon>Intramacronucleata</taxon>
        <taxon>Spirotrichea</taxon>
        <taxon>Stichotrichia</taxon>
        <taxon>Sporadotrichida</taxon>
        <taxon>Halteriidae</taxon>
        <taxon>Halteria</taxon>
    </lineage>
</organism>
<evidence type="ECO:0000313" key="2">
    <source>
        <dbReference type="Proteomes" id="UP000785679"/>
    </source>
</evidence>
<dbReference type="PANTHER" id="PTHR15555">
    <property type="entry name" value="ZINC FINGER HIT DOMAIN CONTAINING PROTEIN 2 PROTEIN FON -RELATED"/>
    <property type="match status" value="1"/>
</dbReference>
<accession>A0A8J8NDG1</accession>
<evidence type="ECO:0000313" key="1">
    <source>
        <dbReference type="EMBL" id="TNV72570.1"/>
    </source>
</evidence>
<dbReference type="Proteomes" id="UP000785679">
    <property type="component" value="Unassembled WGS sequence"/>
</dbReference>
<dbReference type="AlphaFoldDB" id="A0A8J8NDG1"/>
<keyword evidence="2" id="KW-1185">Reference proteome</keyword>
<dbReference type="EMBL" id="RRYP01021808">
    <property type="protein sequence ID" value="TNV72570.1"/>
    <property type="molecule type" value="Genomic_DNA"/>
</dbReference>
<reference evidence="1" key="1">
    <citation type="submission" date="2019-06" db="EMBL/GenBank/DDBJ databases">
        <authorList>
            <person name="Zheng W."/>
        </authorList>
    </citation>
    <scope>NUCLEOTIDE SEQUENCE</scope>
    <source>
        <strain evidence="1">QDHG01</strain>
    </source>
</reference>
<dbReference type="InterPro" id="IPR039646">
    <property type="entry name" value="ZNHIT2"/>
</dbReference>
<dbReference type="OrthoDB" id="295085at2759"/>
<comment type="caution">
    <text evidence="1">The sequence shown here is derived from an EMBL/GenBank/DDBJ whole genome shotgun (WGS) entry which is preliminary data.</text>
</comment>
<name>A0A8J8NDG1_HALGN</name>